<accession>A0ABQ9CS97</accession>
<evidence type="ECO:0000313" key="2">
    <source>
        <dbReference type="EMBL" id="KAJ7408191.1"/>
    </source>
</evidence>
<feature type="compositionally biased region" description="Polar residues" evidence="1">
    <location>
        <begin position="66"/>
        <end position="80"/>
    </location>
</feature>
<comment type="caution">
    <text evidence="2">The sequence shown here is derived from an EMBL/GenBank/DDBJ whole genome shotgun (WGS) entry which is preliminary data.</text>
</comment>
<evidence type="ECO:0000256" key="1">
    <source>
        <dbReference type="SAM" id="MobiDB-lite"/>
    </source>
</evidence>
<organism evidence="2 3">
    <name type="scientific">Willisornis vidua</name>
    <name type="common">Xingu scale-backed antbird</name>
    <dbReference type="NCBI Taxonomy" id="1566151"/>
    <lineage>
        <taxon>Eukaryota</taxon>
        <taxon>Metazoa</taxon>
        <taxon>Chordata</taxon>
        <taxon>Craniata</taxon>
        <taxon>Vertebrata</taxon>
        <taxon>Euteleostomi</taxon>
        <taxon>Archelosauria</taxon>
        <taxon>Archosauria</taxon>
        <taxon>Dinosauria</taxon>
        <taxon>Saurischia</taxon>
        <taxon>Theropoda</taxon>
        <taxon>Coelurosauria</taxon>
        <taxon>Aves</taxon>
        <taxon>Neognathae</taxon>
        <taxon>Neoaves</taxon>
        <taxon>Telluraves</taxon>
        <taxon>Australaves</taxon>
        <taxon>Passeriformes</taxon>
        <taxon>Thamnophilidae</taxon>
        <taxon>Willisornis</taxon>
    </lineage>
</organism>
<dbReference type="Proteomes" id="UP001145742">
    <property type="component" value="Unassembled WGS sequence"/>
</dbReference>
<gene>
    <name evidence="2" type="ORF">WISP_122102</name>
</gene>
<proteinExistence type="predicted"/>
<evidence type="ECO:0000313" key="3">
    <source>
        <dbReference type="Proteomes" id="UP001145742"/>
    </source>
</evidence>
<sequence length="176" mass="19558">MHKPGAIQQGPGKLMEMHEPGKVLEELTEMHKPGTIQQGPGKLMEMHEPGKVLERLTDMHKPGTIRQRSWKSSWTCTSRVPSGKGPGKAHGDAQAGWHPVQFESPEMQTVALALKFAVTFWFSPWNFRNSSIMHMGTDQLNEFTDSVGINTDSVGINMAHGPSENKREFQIGEIGQ</sequence>
<feature type="region of interest" description="Disordered" evidence="1">
    <location>
        <begin position="64"/>
        <end position="95"/>
    </location>
</feature>
<dbReference type="EMBL" id="WHWB01034557">
    <property type="protein sequence ID" value="KAJ7408191.1"/>
    <property type="molecule type" value="Genomic_DNA"/>
</dbReference>
<name>A0ABQ9CS97_9PASS</name>
<keyword evidence="3" id="KW-1185">Reference proteome</keyword>
<reference evidence="2" key="1">
    <citation type="submission" date="2019-10" db="EMBL/GenBank/DDBJ databases">
        <authorList>
            <person name="Soares A.E.R."/>
            <person name="Aleixo A."/>
            <person name="Schneider P."/>
            <person name="Miyaki C.Y."/>
            <person name="Schneider M.P."/>
            <person name="Mello C."/>
            <person name="Vasconcelos A.T.R."/>
        </authorList>
    </citation>
    <scope>NUCLEOTIDE SEQUENCE</scope>
    <source>
        <tissue evidence="2">Muscle</tissue>
    </source>
</reference>
<protein>
    <submittedName>
        <fullName evidence="2">Uncharacterized protein</fullName>
    </submittedName>
</protein>